<keyword evidence="3" id="KW-1185">Reference proteome</keyword>
<evidence type="ECO:0000313" key="2">
    <source>
        <dbReference type="EMBL" id="GFS31860.1"/>
    </source>
</evidence>
<organism evidence="2 3">
    <name type="scientific">Actinidia rufa</name>
    <dbReference type="NCBI Taxonomy" id="165716"/>
    <lineage>
        <taxon>Eukaryota</taxon>
        <taxon>Viridiplantae</taxon>
        <taxon>Streptophyta</taxon>
        <taxon>Embryophyta</taxon>
        <taxon>Tracheophyta</taxon>
        <taxon>Spermatophyta</taxon>
        <taxon>Magnoliopsida</taxon>
        <taxon>eudicotyledons</taxon>
        <taxon>Gunneridae</taxon>
        <taxon>Pentapetalae</taxon>
        <taxon>asterids</taxon>
        <taxon>Ericales</taxon>
        <taxon>Actinidiaceae</taxon>
        <taxon>Actinidia</taxon>
    </lineage>
</organism>
<evidence type="ECO:0000256" key="1">
    <source>
        <dbReference type="SAM" id="MobiDB-lite"/>
    </source>
</evidence>
<accession>A0A7J0DC25</accession>
<reference evidence="3" key="1">
    <citation type="submission" date="2019-07" db="EMBL/GenBank/DDBJ databases">
        <title>De Novo Assembly of kiwifruit Actinidia rufa.</title>
        <authorList>
            <person name="Sugita-Konishi S."/>
            <person name="Sato K."/>
            <person name="Mori E."/>
            <person name="Abe Y."/>
            <person name="Kisaki G."/>
            <person name="Hamano K."/>
            <person name="Suezawa K."/>
            <person name="Otani M."/>
            <person name="Fukuda T."/>
            <person name="Manabe T."/>
            <person name="Gomi K."/>
            <person name="Tabuchi M."/>
            <person name="Akimitsu K."/>
            <person name="Kataoka I."/>
        </authorList>
    </citation>
    <scope>NUCLEOTIDE SEQUENCE [LARGE SCALE GENOMIC DNA]</scope>
    <source>
        <strain evidence="3">cv. Fuchu</strain>
    </source>
</reference>
<sequence>MLDRPPRCGRVQEIQSKSDPNPTPAPVLCRVDTSTSTKTASPYNTTPIFLRSAILPLGNTFSLHFRARNAELGFSGRSDNLEGGSCN</sequence>
<dbReference type="Proteomes" id="UP000585474">
    <property type="component" value="Unassembled WGS sequence"/>
</dbReference>
<name>A0A7J0DC25_9ERIC</name>
<gene>
    <name evidence="2" type="ORF">Acr_00g0019580</name>
</gene>
<proteinExistence type="predicted"/>
<feature type="region of interest" description="Disordered" evidence="1">
    <location>
        <begin position="1"/>
        <end position="27"/>
    </location>
</feature>
<evidence type="ECO:0000313" key="3">
    <source>
        <dbReference type="Proteomes" id="UP000585474"/>
    </source>
</evidence>
<protein>
    <submittedName>
        <fullName evidence="2">Uncharacterized protein</fullName>
    </submittedName>
</protein>
<comment type="caution">
    <text evidence="2">The sequence shown here is derived from an EMBL/GenBank/DDBJ whole genome shotgun (WGS) entry which is preliminary data.</text>
</comment>
<dbReference type="AlphaFoldDB" id="A0A7J0DC25"/>
<dbReference type="EMBL" id="BJWL01000153">
    <property type="protein sequence ID" value="GFS31860.1"/>
    <property type="molecule type" value="Genomic_DNA"/>
</dbReference>